<evidence type="ECO:0000256" key="6">
    <source>
        <dbReference type="ARBA" id="ARBA00022741"/>
    </source>
</evidence>
<sequence length="605" mass="65189">MSGGDYSAQKAENAAAPKIPNLLRRIATLFEPHRATLTLTITLVLIGAAISVLPPLLTKQAFDEGLFPASGTPNIPVLTQLVLIMVGLWVASAALGVWQTYLTATVGNKVMGALRVRLFDQLQRMELAFFTRTKTGVIQSRLQNDVGGVAGVLNNTVSSVIGNTVTVIAAFISMLVLSWQLTIVAIIVLPGIVIAQRRVGQIRARIATKTQESLSNMTAITQESLSVSGILLSKSFNQQEVETQRYSDENEQQIDLQVRQQMSGQWFFATVNIFLSVIPAIVYMVAAYLITGGVDVTAGTIVAFTTVQARLMFPLLGLMRVALDLQTSSALFARIFEYLDLTPAITDKPDAHTVREDALGAVEFDNVTFRYPDADASTKATLDSVSFSIEPGQYAAFVGPSGAGKTTVSYLIPRLHEASGGRVLFAGDDVRDLTQDSLIRNIGIVSQETYLFHATIAENLSYARPDATTEQVEAAARAANIHDTIMSFPAGYDTVVGERGYRLSGGEKQRIAIARVLLKDPSVLILDEATSALDSISERTVQGALDTASRGRTTIAVAHRLSTVRSADVIFVVEGGSIVERGSHSELIASGGVYSRLYAEQNRTD</sequence>
<dbReference type="FunFam" id="3.40.50.300:FF:000221">
    <property type="entry name" value="Multidrug ABC transporter ATP-binding protein"/>
    <property type="match status" value="1"/>
</dbReference>
<dbReference type="GO" id="GO:0016887">
    <property type="term" value="F:ATP hydrolysis activity"/>
    <property type="evidence" value="ECO:0007669"/>
    <property type="project" value="InterPro"/>
</dbReference>
<evidence type="ECO:0000256" key="5">
    <source>
        <dbReference type="ARBA" id="ARBA00022692"/>
    </source>
</evidence>
<dbReference type="InterPro" id="IPR003593">
    <property type="entry name" value="AAA+_ATPase"/>
</dbReference>
<proteinExistence type="inferred from homology"/>
<keyword evidence="3" id="KW-1003">Cell membrane</keyword>
<dbReference type="PANTHER" id="PTHR43394:SF1">
    <property type="entry name" value="ATP-BINDING CASSETTE SUB-FAMILY B MEMBER 10, MITOCHONDRIAL"/>
    <property type="match status" value="1"/>
</dbReference>
<evidence type="ECO:0000256" key="4">
    <source>
        <dbReference type="ARBA" id="ARBA00022519"/>
    </source>
</evidence>
<keyword evidence="8 11" id="KW-1133">Transmembrane helix</keyword>
<name>A0A2M9D2N9_9MICO</name>
<dbReference type="InterPro" id="IPR039421">
    <property type="entry name" value="Type_1_exporter"/>
</dbReference>
<evidence type="ECO:0000256" key="11">
    <source>
        <dbReference type="SAM" id="Phobius"/>
    </source>
</evidence>
<feature type="transmembrane region" description="Helical" evidence="11">
    <location>
        <begin position="77"/>
        <end position="98"/>
    </location>
</feature>
<evidence type="ECO:0000256" key="3">
    <source>
        <dbReference type="ARBA" id="ARBA00022475"/>
    </source>
</evidence>
<gene>
    <name evidence="14" type="ORF">CLV85_2017</name>
</gene>
<feature type="transmembrane region" description="Helical" evidence="11">
    <location>
        <begin position="37"/>
        <end position="57"/>
    </location>
</feature>
<dbReference type="InterPro" id="IPR017871">
    <property type="entry name" value="ABC_transporter-like_CS"/>
</dbReference>
<comment type="subcellular location">
    <subcellularLocation>
        <location evidence="1">Cell inner membrane</location>
        <topology evidence="1">Multi-pass membrane protein</topology>
    </subcellularLocation>
</comment>
<evidence type="ECO:0000256" key="2">
    <source>
        <dbReference type="ARBA" id="ARBA00022448"/>
    </source>
</evidence>
<dbReference type="Pfam" id="PF00664">
    <property type="entry name" value="ABC_membrane"/>
    <property type="match status" value="1"/>
</dbReference>
<protein>
    <submittedName>
        <fullName evidence="14">ATP-binding cassette subfamily B protein</fullName>
    </submittedName>
</protein>
<evidence type="ECO:0000256" key="10">
    <source>
        <dbReference type="ARBA" id="ARBA00023455"/>
    </source>
</evidence>
<dbReference type="Proteomes" id="UP000231742">
    <property type="component" value="Unassembled WGS sequence"/>
</dbReference>
<evidence type="ECO:0000313" key="15">
    <source>
        <dbReference type="Proteomes" id="UP000231742"/>
    </source>
</evidence>
<keyword evidence="6" id="KW-0547">Nucleotide-binding</keyword>
<dbReference type="InterPro" id="IPR036640">
    <property type="entry name" value="ABC1_TM_sf"/>
</dbReference>
<dbReference type="Gene3D" id="1.20.1560.10">
    <property type="entry name" value="ABC transporter type 1, transmembrane domain"/>
    <property type="match status" value="1"/>
</dbReference>
<dbReference type="EMBL" id="PGFH01000002">
    <property type="protein sequence ID" value="PJJ78446.1"/>
    <property type="molecule type" value="Genomic_DNA"/>
</dbReference>
<organism evidence="14 15">
    <name type="scientific">Salinibacterium amurskyense</name>
    <dbReference type="NCBI Taxonomy" id="205941"/>
    <lineage>
        <taxon>Bacteria</taxon>
        <taxon>Bacillati</taxon>
        <taxon>Actinomycetota</taxon>
        <taxon>Actinomycetes</taxon>
        <taxon>Micrococcales</taxon>
        <taxon>Microbacteriaceae</taxon>
        <taxon>Salinibacterium</taxon>
    </lineage>
</organism>
<keyword evidence="15" id="KW-1185">Reference proteome</keyword>
<evidence type="ECO:0000259" key="12">
    <source>
        <dbReference type="PROSITE" id="PS50893"/>
    </source>
</evidence>
<feature type="transmembrane region" description="Helical" evidence="11">
    <location>
        <begin position="167"/>
        <end position="195"/>
    </location>
</feature>
<reference evidence="14 15" key="1">
    <citation type="submission" date="2017-11" db="EMBL/GenBank/DDBJ databases">
        <title>Genomic Encyclopedia of Archaeal and Bacterial Type Strains, Phase II (KMG-II): From Individual Species to Whole Genera.</title>
        <authorList>
            <person name="Goeker M."/>
        </authorList>
    </citation>
    <scope>NUCLEOTIDE SEQUENCE [LARGE SCALE GENOMIC DNA]</scope>
    <source>
        <strain evidence="14 15">DSM 16400</strain>
    </source>
</reference>
<comment type="similarity">
    <text evidence="10">Belongs to the ABC transporter superfamily. Siderophore-Fe(3+) uptake transporter (SIUT) (TC 3.A.1.21) family.</text>
</comment>
<comment type="caution">
    <text evidence="14">The sequence shown here is derived from an EMBL/GenBank/DDBJ whole genome shotgun (WGS) entry which is preliminary data.</text>
</comment>
<evidence type="ECO:0000256" key="8">
    <source>
        <dbReference type="ARBA" id="ARBA00022989"/>
    </source>
</evidence>
<keyword evidence="9 11" id="KW-0472">Membrane</keyword>
<dbReference type="SMART" id="SM00382">
    <property type="entry name" value="AAA"/>
    <property type="match status" value="1"/>
</dbReference>
<dbReference type="SUPFAM" id="SSF90123">
    <property type="entry name" value="ABC transporter transmembrane region"/>
    <property type="match status" value="1"/>
</dbReference>
<dbReference type="PANTHER" id="PTHR43394">
    <property type="entry name" value="ATP-DEPENDENT PERMEASE MDL1, MITOCHONDRIAL"/>
    <property type="match status" value="1"/>
</dbReference>
<evidence type="ECO:0000256" key="1">
    <source>
        <dbReference type="ARBA" id="ARBA00004429"/>
    </source>
</evidence>
<keyword evidence="7 14" id="KW-0067">ATP-binding</keyword>
<dbReference type="PROSITE" id="PS50893">
    <property type="entry name" value="ABC_TRANSPORTER_2"/>
    <property type="match status" value="1"/>
</dbReference>
<evidence type="ECO:0000256" key="9">
    <source>
        <dbReference type="ARBA" id="ARBA00023136"/>
    </source>
</evidence>
<feature type="domain" description="ABC transmembrane type-1" evidence="13">
    <location>
        <begin position="39"/>
        <end position="327"/>
    </location>
</feature>
<evidence type="ECO:0000256" key="7">
    <source>
        <dbReference type="ARBA" id="ARBA00022840"/>
    </source>
</evidence>
<dbReference type="GO" id="GO:0090374">
    <property type="term" value="P:oligopeptide export from mitochondrion"/>
    <property type="evidence" value="ECO:0007669"/>
    <property type="project" value="TreeGrafter"/>
</dbReference>
<dbReference type="GO" id="GO:0005524">
    <property type="term" value="F:ATP binding"/>
    <property type="evidence" value="ECO:0007669"/>
    <property type="project" value="UniProtKB-KW"/>
</dbReference>
<dbReference type="InterPro" id="IPR011527">
    <property type="entry name" value="ABC1_TM_dom"/>
</dbReference>
<dbReference type="InterPro" id="IPR027417">
    <property type="entry name" value="P-loop_NTPase"/>
</dbReference>
<dbReference type="SUPFAM" id="SSF52540">
    <property type="entry name" value="P-loop containing nucleoside triphosphate hydrolases"/>
    <property type="match status" value="1"/>
</dbReference>
<dbReference type="GO" id="GO:0005886">
    <property type="term" value="C:plasma membrane"/>
    <property type="evidence" value="ECO:0007669"/>
    <property type="project" value="UniProtKB-SubCell"/>
</dbReference>
<keyword evidence="5 11" id="KW-0812">Transmembrane</keyword>
<dbReference type="PROSITE" id="PS00211">
    <property type="entry name" value="ABC_TRANSPORTER_1"/>
    <property type="match status" value="1"/>
</dbReference>
<evidence type="ECO:0000259" key="13">
    <source>
        <dbReference type="PROSITE" id="PS50929"/>
    </source>
</evidence>
<dbReference type="InterPro" id="IPR003439">
    <property type="entry name" value="ABC_transporter-like_ATP-bd"/>
</dbReference>
<accession>A0A2M9D2N9</accession>
<dbReference type="GO" id="GO:0015421">
    <property type="term" value="F:ABC-type oligopeptide transporter activity"/>
    <property type="evidence" value="ECO:0007669"/>
    <property type="project" value="TreeGrafter"/>
</dbReference>
<evidence type="ECO:0000313" key="14">
    <source>
        <dbReference type="EMBL" id="PJJ78446.1"/>
    </source>
</evidence>
<keyword evidence="2" id="KW-0813">Transport</keyword>
<dbReference type="Pfam" id="PF00005">
    <property type="entry name" value="ABC_tran"/>
    <property type="match status" value="1"/>
</dbReference>
<dbReference type="CDD" id="cd18550">
    <property type="entry name" value="ABC_6TM_exporter_like"/>
    <property type="match status" value="1"/>
</dbReference>
<dbReference type="PROSITE" id="PS50929">
    <property type="entry name" value="ABC_TM1F"/>
    <property type="match status" value="1"/>
</dbReference>
<feature type="domain" description="ABC transporter" evidence="12">
    <location>
        <begin position="362"/>
        <end position="600"/>
    </location>
</feature>
<feature type="transmembrane region" description="Helical" evidence="11">
    <location>
        <begin position="266"/>
        <end position="290"/>
    </location>
</feature>
<dbReference type="Gene3D" id="3.40.50.300">
    <property type="entry name" value="P-loop containing nucleotide triphosphate hydrolases"/>
    <property type="match status" value="1"/>
</dbReference>
<keyword evidence="4" id="KW-0997">Cell inner membrane</keyword>
<dbReference type="AlphaFoldDB" id="A0A2M9D2N9"/>